<organism evidence="1 2">
    <name type="scientific">Fulvivirga sedimenti</name>
    <dbReference type="NCBI Taxonomy" id="2879465"/>
    <lineage>
        <taxon>Bacteria</taxon>
        <taxon>Pseudomonadati</taxon>
        <taxon>Bacteroidota</taxon>
        <taxon>Cytophagia</taxon>
        <taxon>Cytophagales</taxon>
        <taxon>Fulvivirgaceae</taxon>
        <taxon>Fulvivirga</taxon>
    </lineage>
</organism>
<evidence type="ECO:0000313" key="1">
    <source>
        <dbReference type="EMBL" id="MCA6073429.1"/>
    </source>
</evidence>
<keyword evidence="2" id="KW-1185">Reference proteome</keyword>
<comment type="caution">
    <text evidence="1">The sequence shown here is derived from an EMBL/GenBank/DDBJ whole genome shotgun (WGS) entry which is preliminary data.</text>
</comment>
<dbReference type="EMBL" id="JAIXNE010000001">
    <property type="protein sequence ID" value="MCA6073429.1"/>
    <property type="molecule type" value="Genomic_DNA"/>
</dbReference>
<evidence type="ECO:0000313" key="2">
    <source>
        <dbReference type="Proteomes" id="UP001139409"/>
    </source>
</evidence>
<sequence length="324" mass="37665">MEDKKRSLDHKKIKELENIFPEMIRLLGPSEMKAIEELTEPKHPVLLIVGCARSGSTLLYQYMAASGICGYPSNLISRFYYAPYIGARVQQLLTDFDMRNEILGKDLSIQFNSELGKTRGALQPHEFWYFWNRFFEFSGVQKLLNAELEKVDISLLNKELAGLQNVFNKPLVLKAMNLNWHIDFLANASEKFRFIFLERNIADNATSLLNARIKYFGDINEWYSFKPPTFDDICKLAPHEQVVEQVIANNEIIAEQLKKLDSARYSIIRYDEFIARPQQILGEMFNHFGVQYSNEQLSHLPDKFFASKSESGYMTSIQKYLKER</sequence>
<dbReference type="Gene3D" id="3.40.50.300">
    <property type="entry name" value="P-loop containing nucleotide triphosphate hydrolases"/>
    <property type="match status" value="1"/>
</dbReference>
<gene>
    <name evidence="1" type="ORF">LDX50_01030</name>
</gene>
<reference evidence="1" key="1">
    <citation type="submission" date="2021-09" db="EMBL/GenBank/DDBJ databases">
        <title>Fulvivirga sp. isolated from coastal sediment.</title>
        <authorList>
            <person name="Yu H."/>
        </authorList>
    </citation>
    <scope>NUCLEOTIDE SEQUENCE</scope>
    <source>
        <strain evidence="1">1062</strain>
    </source>
</reference>
<proteinExistence type="predicted"/>
<name>A0A9X1KVY9_9BACT</name>
<protein>
    <submittedName>
        <fullName evidence="1">Sulfotransferase</fullName>
    </submittedName>
</protein>
<dbReference type="Pfam" id="PF13469">
    <property type="entry name" value="Sulfotransfer_3"/>
    <property type="match status" value="1"/>
</dbReference>
<dbReference type="Proteomes" id="UP001139409">
    <property type="component" value="Unassembled WGS sequence"/>
</dbReference>
<dbReference type="SUPFAM" id="SSF52540">
    <property type="entry name" value="P-loop containing nucleoside triphosphate hydrolases"/>
    <property type="match status" value="1"/>
</dbReference>
<dbReference type="InterPro" id="IPR027417">
    <property type="entry name" value="P-loop_NTPase"/>
</dbReference>
<dbReference type="RefSeq" id="WP_225696546.1">
    <property type="nucleotide sequence ID" value="NZ_JAIXNE010000001.1"/>
</dbReference>
<dbReference type="AlphaFoldDB" id="A0A9X1KVY9"/>
<accession>A0A9X1KVY9</accession>